<organism evidence="1 2">
    <name type="scientific">Aldrovandia affinis</name>
    <dbReference type="NCBI Taxonomy" id="143900"/>
    <lineage>
        <taxon>Eukaryota</taxon>
        <taxon>Metazoa</taxon>
        <taxon>Chordata</taxon>
        <taxon>Craniata</taxon>
        <taxon>Vertebrata</taxon>
        <taxon>Euteleostomi</taxon>
        <taxon>Actinopterygii</taxon>
        <taxon>Neopterygii</taxon>
        <taxon>Teleostei</taxon>
        <taxon>Notacanthiformes</taxon>
        <taxon>Halosauridae</taxon>
        <taxon>Aldrovandia</taxon>
    </lineage>
</organism>
<gene>
    <name evidence="1" type="ORF">AAFF_G00263050</name>
</gene>
<evidence type="ECO:0000313" key="2">
    <source>
        <dbReference type="Proteomes" id="UP001221898"/>
    </source>
</evidence>
<evidence type="ECO:0000313" key="1">
    <source>
        <dbReference type="EMBL" id="KAJ8408077.1"/>
    </source>
</evidence>
<name>A0AAD7SSK5_9TELE</name>
<dbReference type="AlphaFoldDB" id="A0AAD7SSK5"/>
<proteinExistence type="predicted"/>
<dbReference type="Proteomes" id="UP001221898">
    <property type="component" value="Unassembled WGS sequence"/>
</dbReference>
<comment type="caution">
    <text evidence="1">The sequence shown here is derived from an EMBL/GenBank/DDBJ whole genome shotgun (WGS) entry which is preliminary data.</text>
</comment>
<keyword evidence="2" id="KW-1185">Reference proteome</keyword>
<dbReference type="EMBL" id="JAINUG010000036">
    <property type="protein sequence ID" value="KAJ8408077.1"/>
    <property type="molecule type" value="Genomic_DNA"/>
</dbReference>
<accession>A0AAD7SSK5</accession>
<reference evidence="1" key="1">
    <citation type="journal article" date="2023" name="Science">
        <title>Genome structures resolve the early diversification of teleost fishes.</title>
        <authorList>
            <person name="Parey E."/>
            <person name="Louis A."/>
            <person name="Montfort J."/>
            <person name="Bouchez O."/>
            <person name="Roques C."/>
            <person name="Iampietro C."/>
            <person name="Lluch J."/>
            <person name="Castinel A."/>
            <person name="Donnadieu C."/>
            <person name="Desvignes T."/>
            <person name="Floi Bucao C."/>
            <person name="Jouanno E."/>
            <person name="Wen M."/>
            <person name="Mejri S."/>
            <person name="Dirks R."/>
            <person name="Jansen H."/>
            <person name="Henkel C."/>
            <person name="Chen W.J."/>
            <person name="Zahm M."/>
            <person name="Cabau C."/>
            <person name="Klopp C."/>
            <person name="Thompson A.W."/>
            <person name="Robinson-Rechavi M."/>
            <person name="Braasch I."/>
            <person name="Lecointre G."/>
            <person name="Bobe J."/>
            <person name="Postlethwait J.H."/>
            <person name="Berthelot C."/>
            <person name="Roest Crollius H."/>
            <person name="Guiguen Y."/>
        </authorList>
    </citation>
    <scope>NUCLEOTIDE SEQUENCE</scope>
    <source>
        <strain evidence="1">NC1722</strain>
    </source>
</reference>
<protein>
    <submittedName>
        <fullName evidence="1">Uncharacterized protein</fullName>
    </submittedName>
</protein>
<sequence>MWSTVIAGEGCACGPLAALLRDFGSGVALGLTDENEQGLRELSQQLTSHQENPGPRSTLSIAHSPCHMLFDNRECVCDMSVDNAARHAQAQIHALSRWAR</sequence>